<keyword evidence="1" id="KW-1133">Transmembrane helix</keyword>
<evidence type="ECO:0000256" key="1">
    <source>
        <dbReference type="SAM" id="Phobius"/>
    </source>
</evidence>
<keyword evidence="3" id="KW-1185">Reference proteome</keyword>
<name>A0ABD6CIY6_9EURY</name>
<feature type="transmembrane region" description="Helical" evidence="1">
    <location>
        <begin position="6"/>
        <end position="25"/>
    </location>
</feature>
<proteinExistence type="predicted"/>
<feature type="transmembrane region" description="Helical" evidence="1">
    <location>
        <begin position="32"/>
        <end position="52"/>
    </location>
</feature>
<gene>
    <name evidence="2" type="ORF">ACFSBX_02055</name>
</gene>
<accession>A0ABD6CIY6</accession>
<evidence type="ECO:0000313" key="3">
    <source>
        <dbReference type="Proteomes" id="UP001597085"/>
    </source>
</evidence>
<feature type="transmembrane region" description="Helical" evidence="1">
    <location>
        <begin position="72"/>
        <end position="93"/>
    </location>
</feature>
<keyword evidence="1" id="KW-0472">Membrane</keyword>
<reference evidence="2 3" key="1">
    <citation type="journal article" date="2019" name="Int. J. Syst. Evol. Microbiol.">
        <title>The Global Catalogue of Microorganisms (GCM) 10K type strain sequencing project: providing services to taxonomists for standard genome sequencing and annotation.</title>
        <authorList>
            <consortium name="The Broad Institute Genomics Platform"/>
            <consortium name="The Broad Institute Genome Sequencing Center for Infectious Disease"/>
            <person name="Wu L."/>
            <person name="Ma J."/>
        </authorList>
    </citation>
    <scope>NUCLEOTIDE SEQUENCE [LARGE SCALE GENOMIC DNA]</scope>
    <source>
        <strain evidence="2 3">CGMCC 1.12121</strain>
    </source>
</reference>
<evidence type="ECO:0000313" key="2">
    <source>
        <dbReference type="EMBL" id="MFD1597745.1"/>
    </source>
</evidence>
<sequence>MNVGRSAWVVVGSLVLCAGLTLVGVNAFAGRLWRVVAGFALFVVGYRAMQYGVHGWPAIRTLRDTSDGLADLLTQGGGLAASVLLAAYGFVLMGRAVQTAETTPMLLSGVSVVLGYVIGHRVANDEVL</sequence>
<dbReference type="RefSeq" id="WP_256421438.1">
    <property type="nucleotide sequence ID" value="NZ_JANHDI010000007.1"/>
</dbReference>
<organism evidence="2 3">
    <name type="scientific">Halobellus rarus</name>
    <dbReference type="NCBI Taxonomy" id="1126237"/>
    <lineage>
        <taxon>Archaea</taxon>
        <taxon>Methanobacteriati</taxon>
        <taxon>Methanobacteriota</taxon>
        <taxon>Stenosarchaea group</taxon>
        <taxon>Halobacteria</taxon>
        <taxon>Halobacteriales</taxon>
        <taxon>Haloferacaceae</taxon>
        <taxon>Halobellus</taxon>
    </lineage>
</organism>
<protein>
    <submittedName>
        <fullName evidence="2">Uncharacterized protein</fullName>
    </submittedName>
</protein>
<keyword evidence="1" id="KW-0812">Transmembrane</keyword>
<dbReference type="Proteomes" id="UP001597085">
    <property type="component" value="Unassembled WGS sequence"/>
</dbReference>
<dbReference type="AlphaFoldDB" id="A0ABD6CIY6"/>
<comment type="caution">
    <text evidence="2">The sequence shown here is derived from an EMBL/GenBank/DDBJ whole genome shotgun (WGS) entry which is preliminary data.</text>
</comment>
<dbReference type="EMBL" id="JBHUDK010000002">
    <property type="protein sequence ID" value="MFD1597745.1"/>
    <property type="molecule type" value="Genomic_DNA"/>
</dbReference>
<feature type="transmembrane region" description="Helical" evidence="1">
    <location>
        <begin position="105"/>
        <end position="123"/>
    </location>
</feature>